<organism evidence="4 5">
    <name type="scientific">Sphingobacterium lactis</name>
    <dbReference type="NCBI Taxonomy" id="797291"/>
    <lineage>
        <taxon>Bacteria</taxon>
        <taxon>Pseudomonadati</taxon>
        <taxon>Bacteroidota</taxon>
        <taxon>Sphingobacteriia</taxon>
        <taxon>Sphingobacteriales</taxon>
        <taxon>Sphingobacteriaceae</taxon>
        <taxon>Sphingobacterium</taxon>
    </lineage>
</organism>
<evidence type="ECO:0000259" key="3">
    <source>
        <dbReference type="Pfam" id="PF14257"/>
    </source>
</evidence>
<feature type="transmembrane region" description="Helical" evidence="2">
    <location>
        <begin position="257"/>
        <end position="279"/>
    </location>
</feature>
<evidence type="ECO:0000313" key="5">
    <source>
        <dbReference type="Proteomes" id="UP000236731"/>
    </source>
</evidence>
<name>A0A1H5ZLW4_9SPHI</name>
<dbReference type="InterPro" id="IPR025645">
    <property type="entry name" value="DUF4349"/>
</dbReference>
<protein>
    <recommendedName>
        <fullName evidence="3">DUF4349 domain-containing protein</fullName>
    </recommendedName>
</protein>
<evidence type="ECO:0000256" key="1">
    <source>
        <dbReference type="SAM" id="Coils"/>
    </source>
</evidence>
<dbReference type="EMBL" id="FNUT01000007">
    <property type="protein sequence ID" value="SEG37211.1"/>
    <property type="molecule type" value="Genomic_DNA"/>
</dbReference>
<dbReference type="PROSITE" id="PS51257">
    <property type="entry name" value="PROKAR_LIPOPROTEIN"/>
    <property type="match status" value="1"/>
</dbReference>
<evidence type="ECO:0000313" key="4">
    <source>
        <dbReference type="EMBL" id="SEG37211.1"/>
    </source>
</evidence>
<feature type="domain" description="DUF4349" evidence="3">
    <location>
        <begin position="73"/>
        <end position="279"/>
    </location>
</feature>
<sequence>MKRKIIWGILLSMTLGACNQIQGVKDEMVAPEAEAYGMAATGEVAADAAAVEGKAAAAPQQAEPQKFVDNGIKIVRTGNLSLESKDINASKQNLDRLIKRFQGYYEEESANNTQDFTSYNLIIRIPSTSFDQFLTAISSGSDKVTSKTISASDVSMTYFDLASRLKSKRAYLEKYQAMVASAKNVKELLEIQEQIRQLQEDIDSSESLMRNMNSQIKYSTLTINLFEYQANLPMGTNSFWIQLKDALAFGMSLIRSIVLGIIGLWPIWIVTALAVWIVLRIRKTRKAKSIGQ</sequence>
<reference evidence="5" key="1">
    <citation type="submission" date="2016-10" db="EMBL/GenBank/DDBJ databases">
        <authorList>
            <person name="Varghese N."/>
            <person name="Submissions S."/>
        </authorList>
    </citation>
    <scope>NUCLEOTIDE SEQUENCE [LARGE SCALE GENOMIC DNA]</scope>
    <source>
        <strain evidence="5">DSM 22361</strain>
    </source>
</reference>
<dbReference type="AlphaFoldDB" id="A0A1H5ZLW4"/>
<dbReference type="OrthoDB" id="5381491at2"/>
<dbReference type="Pfam" id="PF14257">
    <property type="entry name" value="DUF4349"/>
    <property type="match status" value="1"/>
</dbReference>
<dbReference type="Proteomes" id="UP000236731">
    <property type="component" value="Unassembled WGS sequence"/>
</dbReference>
<keyword evidence="2" id="KW-0812">Transmembrane</keyword>
<feature type="coiled-coil region" evidence="1">
    <location>
        <begin position="172"/>
        <end position="215"/>
    </location>
</feature>
<keyword evidence="2" id="KW-1133">Transmembrane helix</keyword>
<keyword evidence="1" id="KW-0175">Coiled coil</keyword>
<keyword evidence="5" id="KW-1185">Reference proteome</keyword>
<proteinExistence type="predicted"/>
<dbReference type="RefSeq" id="WP_160003744.1">
    <property type="nucleotide sequence ID" value="NZ_CP049246.1"/>
</dbReference>
<accession>A0A1H5ZLW4</accession>
<evidence type="ECO:0000256" key="2">
    <source>
        <dbReference type="SAM" id="Phobius"/>
    </source>
</evidence>
<keyword evidence="2" id="KW-0472">Membrane</keyword>
<gene>
    <name evidence="4" type="ORF">SAMN05421877_10770</name>
</gene>